<name>A0A920CN50_9BACL</name>
<sequence>MKQVRITLGNLLEQRGMSISGIQRLRNEGLKLKDVKQLLDIFER</sequence>
<dbReference type="RefSeq" id="WP_262362720.1">
    <property type="nucleotide sequence ID" value="NZ_BORS01000010.1"/>
</dbReference>
<organism evidence="1 2">
    <name type="scientific">Paenibacillus apis</name>
    <dbReference type="NCBI Taxonomy" id="1792174"/>
    <lineage>
        <taxon>Bacteria</taxon>
        <taxon>Bacillati</taxon>
        <taxon>Bacillota</taxon>
        <taxon>Bacilli</taxon>
        <taxon>Bacillales</taxon>
        <taxon>Paenibacillaceae</taxon>
        <taxon>Paenibacillus</taxon>
    </lineage>
</organism>
<comment type="caution">
    <text evidence="1">The sequence shown here is derived from an EMBL/GenBank/DDBJ whole genome shotgun (WGS) entry which is preliminary data.</text>
</comment>
<dbReference type="AlphaFoldDB" id="A0A920CN50"/>
<protein>
    <submittedName>
        <fullName evidence="1">Uncharacterized protein</fullName>
    </submittedName>
</protein>
<accession>A0A920CN50</accession>
<dbReference type="Proteomes" id="UP000678895">
    <property type="component" value="Unassembled WGS sequence"/>
</dbReference>
<gene>
    <name evidence="1" type="ORF">J41TS4_31620</name>
</gene>
<reference evidence="1" key="1">
    <citation type="submission" date="2021-03" db="EMBL/GenBank/DDBJ databases">
        <title>Antimicrobial resistance genes in bacteria isolated from Japanese honey, and their potential for conferring macrolide and lincosamide resistance in the American foulbrood pathogen Paenibacillus larvae.</title>
        <authorList>
            <person name="Okamoto M."/>
            <person name="Kumagai M."/>
            <person name="Kanamori H."/>
            <person name="Takamatsu D."/>
        </authorList>
    </citation>
    <scope>NUCLEOTIDE SEQUENCE</scope>
    <source>
        <strain evidence="1">J41TS4</strain>
    </source>
</reference>
<evidence type="ECO:0000313" key="1">
    <source>
        <dbReference type="EMBL" id="GIO43404.1"/>
    </source>
</evidence>
<evidence type="ECO:0000313" key="2">
    <source>
        <dbReference type="Proteomes" id="UP000678895"/>
    </source>
</evidence>
<keyword evidence="2" id="KW-1185">Reference proteome</keyword>
<dbReference type="EMBL" id="BORS01000010">
    <property type="protein sequence ID" value="GIO43404.1"/>
    <property type="molecule type" value="Genomic_DNA"/>
</dbReference>
<proteinExistence type="predicted"/>